<evidence type="ECO:0000313" key="3">
    <source>
        <dbReference type="EMBL" id="MCO5725636.1"/>
    </source>
</evidence>
<feature type="transmembrane region" description="Helical" evidence="2">
    <location>
        <begin position="76"/>
        <end position="99"/>
    </location>
</feature>
<dbReference type="RefSeq" id="WP_252742008.1">
    <property type="nucleotide sequence ID" value="NZ_JAMXIB010000011.1"/>
</dbReference>
<dbReference type="InterPro" id="IPR021280">
    <property type="entry name" value="TMEM260-like"/>
</dbReference>
<reference evidence="3 4" key="1">
    <citation type="submission" date="2022-06" db="EMBL/GenBank/DDBJ databases">
        <authorList>
            <person name="Xuan X."/>
        </authorList>
    </citation>
    <scope>NUCLEOTIDE SEQUENCE [LARGE SCALE GENOMIC DNA]</scope>
    <source>
        <strain evidence="3 4">2V75</strain>
    </source>
</reference>
<feature type="region of interest" description="Disordered" evidence="1">
    <location>
        <begin position="1077"/>
        <end position="1112"/>
    </location>
</feature>
<sequence length="1112" mass="127960">MVAKNFEKWDTLMGWFVFIIALATYVLTVEPTGSFWDAGEYISTSAKLQVAHPPGAPLFQMLGAFFALFAPEADKVALMVNLMSGVSSAFAILFMFWTITNLGRKLAVGDAPLSNPKAIALLGAGLVGCLTLTFSDSFWFNAVETEVYAMASLIMSLLMWLGLKWTDNLDSPRGDRFLVLIAFVIGLTFGIQFMGFLAIPSIGLLYYFKRYRETTVKNFLLANVAVVAVLILVYKFSLTYVLKLFGWSEVFFINEVGLPFNSGTIIMGLLFAGAFYFGLRYTRRNQYYRANTLVLCGLFLFLGFSSWLMLPIRANAKVVINENNPEDARALLAYYNREQYPGVDSPVYGAYYSDLFAPPGDNRDDKPKYERDEKQGKYIIVNKYEEALPGPNENHVGLLPRMWSDQHAENYMKYFGPLEFSLKSSNEELRKAAQQVREGLANGEIDQEQYIGFLRRFGEFLEVHPPSLWDNIRYMLSFQFGYMYWRYFMWNFVGKQDDLQGRYNGQGEWISGIAFIDAIRVGSQENLPKDKLENKGRNTYYFLPLLLGIIGILFQASRNPKQFWVLLVFFLFTGLAIQFYTNPYIFQPRERDYSLVGSFYVFAIWVGLGVLALYEEFKKWIAPRIWAPAVTLACLLAVPVVMASQNWDDHDRSGRYTARSAAMQYLDSCQEDAGAMIFTIGDNDTFPLWYVQEIENYRTDVRVICTSLFATDWYVDQMKHKAYESEAIPSQLTHDLYRYGNRDVIYLQKITDNRWDIRDFMNWIGSDKPETKLRYYLERNGADLSQYPESTLDLVYYPTDKIRVPVNRENVLKSGLVKAKDSALIVDYIDIDLPGALAKNRIMMLDILANNNWERPIYFSGGSFDSAEYLWMKDYLQLDGMAYKLVPIRTQNRSPFEMGRIDTDLMYDVVMGWEWGNSGDPDVYIDPQTRSQGLSLRSNLARLLERLLEENKIDRARNIIELSLTHMPVEQFGFYAFVEPFLDGYYKVGETMKARDLFNQLQAIYQGRLDYYAGAPVDQQYDQINEILSDMEGYRRIIDIAIENNDRELAEKETEVFNRQLDRFGFYKEDRLLDELPALPEASPGAVVPDSTRQDNIPMEGPDSLDLPEDIQ</sequence>
<dbReference type="Proteomes" id="UP001206312">
    <property type="component" value="Unassembled WGS sequence"/>
</dbReference>
<feature type="transmembrane region" description="Helical" evidence="2">
    <location>
        <begin position="593"/>
        <end position="613"/>
    </location>
</feature>
<dbReference type="EMBL" id="JAMXIB010000011">
    <property type="protein sequence ID" value="MCO5725636.1"/>
    <property type="molecule type" value="Genomic_DNA"/>
</dbReference>
<evidence type="ECO:0000256" key="1">
    <source>
        <dbReference type="SAM" id="MobiDB-lite"/>
    </source>
</evidence>
<feature type="transmembrane region" description="Helical" evidence="2">
    <location>
        <begin position="291"/>
        <end position="310"/>
    </location>
</feature>
<protein>
    <submittedName>
        <fullName evidence="3">DUF2723 domain-containing protein</fullName>
    </submittedName>
</protein>
<gene>
    <name evidence="3" type="ORF">NG653_12275</name>
</gene>
<keyword evidence="2" id="KW-1133">Transmembrane helix</keyword>
<dbReference type="PANTHER" id="PTHR16214:SF3">
    <property type="entry name" value="TRANSMEMBRANE PROTEIN 260"/>
    <property type="match status" value="1"/>
</dbReference>
<comment type="caution">
    <text evidence="3">The sequence shown here is derived from an EMBL/GenBank/DDBJ whole genome shotgun (WGS) entry which is preliminary data.</text>
</comment>
<feature type="transmembrane region" description="Helical" evidence="2">
    <location>
        <begin position="12"/>
        <end position="30"/>
    </location>
</feature>
<proteinExistence type="predicted"/>
<dbReference type="PANTHER" id="PTHR16214">
    <property type="entry name" value="TRANSMEMBRANE PROTEIN 260"/>
    <property type="match status" value="1"/>
</dbReference>
<feature type="transmembrane region" description="Helical" evidence="2">
    <location>
        <begin position="258"/>
        <end position="279"/>
    </location>
</feature>
<evidence type="ECO:0000313" key="4">
    <source>
        <dbReference type="Proteomes" id="UP001206312"/>
    </source>
</evidence>
<feature type="transmembrane region" description="Helical" evidence="2">
    <location>
        <begin position="219"/>
        <end position="238"/>
    </location>
</feature>
<feature type="transmembrane region" description="Helical" evidence="2">
    <location>
        <begin position="147"/>
        <end position="165"/>
    </location>
</feature>
<keyword evidence="2" id="KW-0812">Transmembrane</keyword>
<feature type="transmembrane region" description="Helical" evidence="2">
    <location>
        <begin position="177"/>
        <end position="207"/>
    </location>
</feature>
<evidence type="ECO:0000256" key="2">
    <source>
        <dbReference type="SAM" id="Phobius"/>
    </source>
</evidence>
<accession>A0ABT1B0C3</accession>
<feature type="transmembrane region" description="Helical" evidence="2">
    <location>
        <begin position="625"/>
        <end position="643"/>
    </location>
</feature>
<feature type="transmembrane region" description="Helical" evidence="2">
    <location>
        <begin position="50"/>
        <end position="69"/>
    </location>
</feature>
<dbReference type="InterPro" id="IPR052724">
    <property type="entry name" value="GT117_domain-containing"/>
</dbReference>
<feature type="transmembrane region" description="Helical" evidence="2">
    <location>
        <begin position="539"/>
        <end position="556"/>
    </location>
</feature>
<keyword evidence="4" id="KW-1185">Reference proteome</keyword>
<dbReference type="Pfam" id="PF11028">
    <property type="entry name" value="TMEM260-like"/>
    <property type="match status" value="1"/>
</dbReference>
<feature type="transmembrane region" description="Helical" evidence="2">
    <location>
        <begin position="119"/>
        <end position="140"/>
    </location>
</feature>
<name>A0ABT1B0C3_9FLAO</name>
<keyword evidence="2" id="KW-0472">Membrane</keyword>
<feature type="transmembrane region" description="Helical" evidence="2">
    <location>
        <begin position="563"/>
        <end position="581"/>
    </location>
</feature>
<organism evidence="3 4">
    <name type="scientific">Robiginitalea marina</name>
    <dbReference type="NCBI Taxonomy" id="2954105"/>
    <lineage>
        <taxon>Bacteria</taxon>
        <taxon>Pseudomonadati</taxon>
        <taxon>Bacteroidota</taxon>
        <taxon>Flavobacteriia</taxon>
        <taxon>Flavobacteriales</taxon>
        <taxon>Flavobacteriaceae</taxon>
        <taxon>Robiginitalea</taxon>
    </lineage>
</organism>